<dbReference type="HOGENOM" id="CLU_2780664_0_0_1"/>
<reference evidence="2" key="1">
    <citation type="journal article" date="2012" name="Nat. Biotechnol.">
        <title>Reference genome sequence of the model plant Setaria.</title>
        <authorList>
            <person name="Bennetzen J.L."/>
            <person name="Schmutz J."/>
            <person name="Wang H."/>
            <person name="Percifield R."/>
            <person name="Hawkins J."/>
            <person name="Pontaroli A.C."/>
            <person name="Estep M."/>
            <person name="Feng L."/>
            <person name="Vaughn J.N."/>
            <person name="Grimwood J."/>
            <person name="Jenkins J."/>
            <person name="Barry K."/>
            <person name="Lindquist E."/>
            <person name="Hellsten U."/>
            <person name="Deshpande S."/>
            <person name="Wang X."/>
            <person name="Wu X."/>
            <person name="Mitros T."/>
            <person name="Triplett J."/>
            <person name="Yang X."/>
            <person name="Ye C.Y."/>
            <person name="Mauro-Herrera M."/>
            <person name="Wang L."/>
            <person name="Li P."/>
            <person name="Sharma M."/>
            <person name="Sharma R."/>
            <person name="Ronald P.C."/>
            <person name="Panaud O."/>
            <person name="Kellogg E.A."/>
            <person name="Brutnell T.P."/>
            <person name="Doust A.N."/>
            <person name="Tuskan G.A."/>
            <person name="Rokhsar D."/>
            <person name="Devos K.M."/>
        </authorList>
    </citation>
    <scope>NUCLEOTIDE SEQUENCE [LARGE SCALE GENOMIC DNA]</scope>
    <source>
        <strain evidence="2">cv. Yugu1</strain>
    </source>
</reference>
<dbReference type="Gramene" id="KQL03612">
    <property type="protein sequence ID" value="KQL03612"/>
    <property type="gene ID" value="SETIT_005379mg"/>
</dbReference>
<keyword evidence="2" id="KW-1185">Reference proteome</keyword>
<dbReference type="EMBL" id="AGNK02002775">
    <property type="status" value="NOT_ANNOTATED_CDS"/>
    <property type="molecule type" value="Genomic_DNA"/>
</dbReference>
<dbReference type="InParanoid" id="K3XTX2"/>
<sequence length="69" mass="8102">MTTLLQKFLPKIMTRSLSGKIVRKYYESVIYICLDPFEMTSCRKRNFPEAKIHSWIVELLVGSLPARRP</sequence>
<dbReference type="EnsemblPlants" id="KQL03612">
    <property type="protein sequence ID" value="KQL03612"/>
    <property type="gene ID" value="SETIT_005379mg"/>
</dbReference>
<name>K3XTX2_SETIT</name>
<protein>
    <submittedName>
        <fullName evidence="1">Uncharacterized protein</fullName>
    </submittedName>
</protein>
<reference evidence="1" key="2">
    <citation type="submission" date="2018-08" db="UniProtKB">
        <authorList>
            <consortium name="EnsemblPlants"/>
        </authorList>
    </citation>
    <scope>IDENTIFICATION</scope>
    <source>
        <strain evidence="1">Yugu1</strain>
    </source>
</reference>
<evidence type="ECO:0000313" key="1">
    <source>
        <dbReference type="EnsemblPlants" id="KQL03612"/>
    </source>
</evidence>
<organism evidence="1 2">
    <name type="scientific">Setaria italica</name>
    <name type="common">Foxtail millet</name>
    <name type="synonym">Panicum italicum</name>
    <dbReference type="NCBI Taxonomy" id="4555"/>
    <lineage>
        <taxon>Eukaryota</taxon>
        <taxon>Viridiplantae</taxon>
        <taxon>Streptophyta</taxon>
        <taxon>Embryophyta</taxon>
        <taxon>Tracheophyta</taxon>
        <taxon>Spermatophyta</taxon>
        <taxon>Magnoliopsida</taxon>
        <taxon>Liliopsida</taxon>
        <taxon>Poales</taxon>
        <taxon>Poaceae</taxon>
        <taxon>PACMAD clade</taxon>
        <taxon>Panicoideae</taxon>
        <taxon>Panicodae</taxon>
        <taxon>Paniceae</taxon>
        <taxon>Cenchrinae</taxon>
        <taxon>Setaria</taxon>
    </lineage>
</organism>
<accession>K3XTX2</accession>
<dbReference type="AlphaFoldDB" id="K3XTX2"/>
<evidence type="ECO:0000313" key="2">
    <source>
        <dbReference type="Proteomes" id="UP000004995"/>
    </source>
</evidence>
<dbReference type="Proteomes" id="UP000004995">
    <property type="component" value="Unassembled WGS sequence"/>
</dbReference>
<proteinExistence type="predicted"/>